<evidence type="ECO:0000313" key="2">
    <source>
        <dbReference type="EMBL" id="KAH7035073.1"/>
    </source>
</evidence>
<dbReference type="EMBL" id="JAGTJQ010000003">
    <property type="protein sequence ID" value="KAH7035073.1"/>
    <property type="molecule type" value="Genomic_DNA"/>
</dbReference>
<comment type="caution">
    <text evidence="2">The sequence shown here is derived from an EMBL/GenBank/DDBJ whole genome shotgun (WGS) entry which is preliminary data.</text>
</comment>
<reference evidence="2" key="1">
    <citation type="journal article" date="2021" name="Nat. Commun.">
        <title>Genetic determinants of endophytism in the Arabidopsis root mycobiome.</title>
        <authorList>
            <person name="Mesny F."/>
            <person name="Miyauchi S."/>
            <person name="Thiergart T."/>
            <person name="Pickel B."/>
            <person name="Atanasova L."/>
            <person name="Karlsson M."/>
            <person name="Huettel B."/>
            <person name="Barry K.W."/>
            <person name="Haridas S."/>
            <person name="Chen C."/>
            <person name="Bauer D."/>
            <person name="Andreopoulos W."/>
            <person name="Pangilinan J."/>
            <person name="LaButti K."/>
            <person name="Riley R."/>
            <person name="Lipzen A."/>
            <person name="Clum A."/>
            <person name="Drula E."/>
            <person name="Henrissat B."/>
            <person name="Kohler A."/>
            <person name="Grigoriev I.V."/>
            <person name="Martin F.M."/>
            <person name="Hacquard S."/>
        </authorList>
    </citation>
    <scope>NUCLEOTIDE SEQUENCE</scope>
    <source>
        <strain evidence="2">MPI-CAGE-CH-0230</strain>
    </source>
</reference>
<dbReference type="PANTHER" id="PTHR20958">
    <property type="entry name" value="GLYCINE N-ACYLTRANSFERASE-LIKE PROTEIN"/>
    <property type="match status" value="1"/>
</dbReference>
<evidence type="ECO:0000313" key="3">
    <source>
        <dbReference type="Proteomes" id="UP000756346"/>
    </source>
</evidence>
<protein>
    <recommendedName>
        <fullName evidence="1">N-acetyltransferase domain-containing protein</fullName>
    </recommendedName>
</protein>
<keyword evidence="3" id="KW-1185">Reference proteome</keyword>
<dbReference type="Pfam" id="PF08445">
    <property type="entry name" value="FR47"/>
    <property type="match status" value="1"/>
</dbReference>
<dbReference type="SUPFAM" id="SSF55729">
    <property type="entry name" value="Acyl-CoA N-acyltransferases (Nat)"/>
    <property type="match status" value="1"/>
</dbReference>
<dbReference type="InterPro" id="IPR016181">
    <property type="entry name" value="Acyl_CoA_acyltransferase"/>
</dbReference>
<dbReference type="InterPro" id="IPR000182">
    <property type="entry name" value="GNAT_dom"/>
</dbReference>
<name>A0A9P8YDJ0_9PEZI</name>
<sequence>MHQVQVSPTPPPNLLRLLEQHLPHSLPLLRRLQFTRFPGGITEHTRILFASGDDSHGGGAGAAIDPTAPFAAAYVDFSRGPETEVWMYSSLESRGSEIASPEIRTYCTTATTTADAATPEAQRQTEVDLAIAVLRETKAQLDAYTAAGWKREREVVLLGTFSEKLREAVVAAASSPPMAFPDVELYDKWLMRLEGLPDIPDDKVLGSVSGQGKESGETLHWTQVRREDIAMVLSRTSIPRKERTIVLLPSIALAKEDGTLVAWAFLGPDSSLTSLHCEPEYRGRGLAKAVAVKIFREHLGRYGDDGYCFADVAPENKASQGVCKSLGAKAAWRHSWARMDLDKSFPDMQKEQSGI</sequence>
<evidence type="ECO:0000259" key="1">
    <source>
        <dbReference type="PROSITE" id="PS51186"/>
    </source>
</evidence>
<proteinExistence type="predicted"/>
<dbReference type="GeneID" id="70182720"/>
<dbReference type="AlphaFoldDB" id="A0A9P8YDJ0"/>
<dbReference type="Proteomes" id="UP000756346">
    <property type="component" value="Unassembled WGS sequence"/>
</dbReference>
<dbReference type="PROSITE" id="PS51186">
    <property type="entry name" value="GNAT"/>
    <property type="match status" value="1"/>
</dbReference>
<dbReference type="PANTHER" id="PTHR20958:SF6">
    <property type="entry name" value="GLYCINE N-ACYLTRANSFERASE-LIKE PROTEIN"/>
    <property type="match status" value="1"/>
</dbReference>
<feature type="domain" description="N-acetyltransferase" evidence="1">
    <location>
        <begin position="216"/>
        <end position="353"/>
    </location>
</feature>
<organism evidence="2 3">
    <name type="scientific">Microdochium trichocladiopsis</name>
    <dbReference type="NCBI Taxonomy" id="1682393"/>
    <lineage>
        <taxon>Eukaryota</taxon>
        <taxon>Fungi</taxon>
        <taxon>Dikarya</taxon>
        <taxon>Ascomycota</taxon>
        <taxon>Pezizomycotina</taxon>
        <taxon>Sordariomycetes</taxon>
        <taxon>Xylariomycetidae</taxon>
        <taxon>Xylariales</taxon>
        <taxon>Microdochiaceae</taxon>
        <taxon>Microdochium</taxon>
    </lineage>
</organism>
<dbReference type="RefSeq" id="XP_046015166.1">
    <property type="nucleotide sequence ID" value="XM_046153174.1"/>
</dbReference>
<accession>A0A9P8YDJ0</accession>
<dbReference type="InterPro" id="IPR053225">
    <property type="entry name" value="Acyl-CoA_N-acyltransferase"/>
</dbReference>
<dbReference type="GO" id="GO:0016747">
    <property type="term" value="F:acyltransferase activity, transferring groups other than amino-acyl groups"/>
    <property type="evidence" value="ECO:0007669"/>
    <property type="project" value="InterPro"/>
</dbReference>
<gene>
    <name evidence="2" type="ORF">B0I36DRAFT_317549</name>
</gene>
<dbReference type="CDD" id="cd04301">
    <property type="entry name" value="NAT_SF"/>
    <property type="match status" value="1"/>
</dbReference>
<dbReference type="InterPro" id="IPR013653">
    <property type="entry name" value="GCN5-like_dom"/>
</dbReference>
<dbReference type="OrthoDB" id="61870at2759"/>
<dbReference type="Gene3D" id="3.40.630.30">
    <property type="match status" value="1"/>
</dbReference>